<dbReference type="HOGENOM" id="CLU_006586_16_4_0"/>
<accession>W0REC4</accession>
<dbReference type="Gene3D" id="3.40.50.1820">
    <property type="entry name" value="alpha/beta hydrolase"/>
    <property type="match status" value="1"/>
</dbReference>
<dbReference type="PATRIC" id="fig|861299.3.peg.1955"/>
<feature type="chain" id="PRO_5005149478" description="Carboxylic ester hydrolase" evidence="3">
    <location>
        <begin position="29"/>
        <end position="529"/>
    </location>
</feature>
<evidence type="ECO:0000256" key="3">
    <source>
        <dbReference type="RuleBase" id="RU361235"/>
    </source>
</evidence>
<dbReference type="PANTHER" id="PTHR43918:SF4">
    <property type="entry name" value="CARBOXYLIC ESTER HYDROLASE"/>
    <property type="match status" value="1"/>
</dbReference>
<keyword evidence="6" id="KW-1185">Reference proteome</keyword>
<keyword evidence="2 3" id="KW-0378">Hydrolase</keyword>
<dbReference type="InterPro" id="IPR019826">
    <property type="entry name" value="Carboxylesterase_B_AS"/>
</dbReference>
<evidence type="ECO:0000256" key="1">
    <source>
        <dbReference type="ARBA" id="ARBA00005964"/>
    </source>
</evidence>
<dbReference type="EMBL" id="CP007128">
    <property type="protein sequence ID" value="AHG89459.1"/>
    <property type="molecule type" value="Genomic_DNA"/>
</dbReference>
<dbReference type="GO" id="GO:0052689">
    <property type="term" value="F:carboxylic ester hydrolase activity"/>
    <property type="evidence" value="ECO:0007669"/>
    <property type="project" value="TreeGrafter"/>
</dbReference>
<dbReference type="RefSeq" id="WP_104022447.1">
    <property type="nucleotide sequence ID" value="NZ_CP007128.1"/>
</dbReference>
<dbReference type="InterPro" id="IPR029058">
    <property type="entry name" value="AB_hydrolase_fold"/>
</dbReference>
<dbReference type="InterPro" id="IPR019819">
    <property type="entry name" value="Carboxylesterase_B_CS"/>
</dbReference>
<keyword evidence="3" id="KW-0732">Signal</keyword>
<evidence type="ECO:0000313" key="6">
    <source>
        <dbReference type="Proteomes" id="UP000019151"/>
    </source>
</evidence>
<gene>
    <name evidence="5" type="ORF">J421_1922</name>
</gene>
<dbReference type="EC" id="3.1.1.-" evidence="3"/>
<dbReference type="Proteomes" id="UP000019151">
    <property type="component" value="Chromosome"/>
</dbReference>
<evidence type="ECO:0000313" key="5">
    <source>
        <dbReference type="EMBL" id="AHG89459.1"/>
    </source>
</evidence>
<reference evidence="5 6" key="1">
    <citation type="journal article" date="2014" name="Genome Announc.">
        <title>Genome Sequence and Methylome of Soil Bacterium Gemmatirosa kalamazoonensis KBS708T, a Member of the Rarely Cultivated Gemmatimonadetes Phylum.</title>
        <authorList>
            <person name="Debruyn J.M."/>
            <person name="Radosevich M."/>
            <person name="Wommack K.E."/>
            <person name="Polson S.W."/>
            <person name="Hauser L.J."/>
            <person name="Fawaz M.N."/>
            <person name="Korlach J."/>
            <person name="Tsai Y.C."/>
        </authorList>
    </citation>
    <scope>NUCLEOTIDE SEQUENCE [LARGE SCALE GENOMIC DNA]</scope>
    <source>
        <strain evidence="5 6">KBS708</strain>
    </source>
</reference>
<evidence type="ECO:0000259" key="4">
    <source>
        <dbReference type="Pfam" id="PF00135"/>
    </source>
</evidence>
<dbReference type="OrthoDB" id="9788807at2"/>
<dbReference type="PANTHER" id="PTHR43918">
    <property type="entry name" value="ACETYLCHOLINESTERASE"/>
    <property type="match status" value="1"/>
</dbReference>
<dbReference type="SUPFAM" id="SSF53474">
    <property type="entry name" value="alpha/beta-Hydrolases"/>
    <property type="match status" value="1"/>
</dbReference>
<dbReference type="AlphaFoldDB" id="W0REC4"/>
<dbReference type="InterPro" id="IPR002018">
    <property type="entry name" value="CarbesteraseB"/>
</dbReference>
<dbReference type="ESTHER" id="9bact-w0rec4">
    <property type="family name" value="Carb_B_Bacteria"/>
</dbReference>
<dbReference type="eggNOG" id="COG2272">
    <property type="taxonomic scope" value="Bacteria"/>
</dbReference>
<dbReference type="STRING" id="861299.J421_1922"/>
<protein>
    <recommendedName>
        <fullName evidence="3">Carboxylic ester hydrolase</fullName>
        <ecNumber evidence="3">3.1.1.-</ecNumber>
    </recommendedName>
</protein>
<organism evidence="5 6">
    <name type="scientific">Gemmatirosa kalamazoonensis</name>
    <dbReference type="NCBI Taxonomy" id="861299"/>
    <lineage>
        <taxon>Bacteria</taxon>
        <taxon>Pseudomonadati</taxon>
        <taxon>Gemmatimonadota</taxon>
        <taxon>Gemmatimonadia</taxon>
        <taxon>Gemmatimonadales</taxon>
        <taxon>Gemmatimonadaceae</taxon>
        <taxon>Gemmatirosa</taxon>
    </lineage>
</organism>
<comment type="similarity">
    <text evidence="1 3">Belongs to the type-B carboxylesterase/lipase family.</text>
</comment>
<sequence>MHTVLPGGRRSWLRLAAAATVLSSHTFAAGAQTRTGAPVVRTTGGAVQGLALSSGVRAFRGIPFAAPPVRELRWKPPQPAATWQGVRLADRFADQCMQARIYSDMMFRNAGVSEDCLYLNVWAPADARPNAALPVLVYFYGGGFQAGDGSELRYDGESMAKRGIVVVTMSYRLGVFGFFSHPELTAESPQHASGDYGLMDQTAALRWVRDNVARFGGDPAKVTIAGESAGSMSVSAQMASPMAKGLFARAIGESGAVFSSSGPMATRARTEENGVRFAQAVGAPSLAALRALSATELLEMAGRQGMPRFGVNVDGYFFPQPPAEIYAAGKQARVPLLAGWNTEESSWRSLTAQSPTPDSARAVLARVFGERAGDAAQVYPAGSAAEATQSLVDLASDRFIAYSTWKWLDTHAATSAQPVYRYLYARPRPGAHGAVHSAEIEYALGNLATNHAYAWTPDDEKVSAAMQAYFANFIKTGDPNGAGLPAWPVGTAGPNGEVQRLRIDVEPHAEAEPRARYRFLERAFTSAQP</sequence>
<dbReference type="InterPro" id="IPR050654">
    <property type="entry name" value="AChE-related_enzymes"/>
</dbReference>
<proteinExistence type="inferred from homology"/>
<feature type="domain" description="Carboxylesterase type B" evidence="4">
    <location>
        <begin position="37"/>
        <end position="507"/>
    </location>
</feature>
<dbReference type="FunCoup" id="W0REC4">
    <property type="interactions" value="100"/>
</dbReference>
<evidence type="ECO:0000256" key="2">
    <source>
        <dbReference type="ARBA" id="ARBA00022801"/>
    </source>
</evidence>
<dbReference type="Pfam" id="PF00135">
    <property type="entry name" value="COesterase"/>
    <property type="match status" value="1"/>
</dbReference>
<dbReference type="KEGG" id="gba:J421_1922"/>
<dbReference type="PROSITE" id="PS00122">
    <property type="entry name" value="CARBOXYLESTERASE_B_1"/>
    <property type="match status" value="1"/>
</dbReference>
<dbReference type="InParanoid" id="W0REC4"/>
<dbReference type="PROSITE" id="PS00941">
    <property type="entry name" value="CARBOXYLESTERASE_B_2"/>
    <property type="match status" value="1"/>
</dbReference>
<feature type="signal peptide" evidence="3">
    <location>
        <begin position="1"/>
        <end position="28"/>
    </location>
</feature>
<name>W0REC4_9BACT</name>